<name>A0A4Y9RZG1_9CAUL</name>
<keyword evidence="3" id="KW-1185">Reference proteome</keyword>
<keyword evidence="2" id="KW-0808">Transferase</keyword>
<feature type="domain" description="N-acetyltransferase" evidence="1">
    <location>
        <begin position="26"/>
        <end position="169"/>
    </location>
</feature>
<accession>A0A4Y9RZG1</accession>
<dbReference type="EMBL" id="SPVH01000002">
    <property type="protein sequence ID" value="TFW14454.1"/>
    <property type="molecule type" value="Genomic_DNA"/>
</dbReference>
<protein>
    <submittedName>
        <fullName evidence="2">N-acetyltransferase</fullName>
    </submittedName>
</protein>
<dbReference type="CDD" id="cd04301">
    <property type="entry name" value="NAT_SF"/>
    <property type="match status" value="1"/>
</dbReference>
<organism evidence="2 3">
    <name type="scientific">Brevundimonas intermedia</name>
    <dbReference type="NCBI Taxonomy" id="74315"/>
    <lineage>
        <taxon>Bacteria</taxon>
        <taxon>Pseudomonadati</taxon>
        <taxon>Pseudomonadota</taxon>
        <taxon>Alphaproteobacteria</taxon>
        <taxon>Caulobacterales</taxon>
        <taxon>Caulobacteraceae</taxon>
        <taxon>Brevundimonas</taxon>
    </lineage>
</organism>
<dbReference type="Pfam" id="PF00583">
    <property type="entry name" value="Acetyltransf_1"/>
    <property type="match status" value="1"/>
</dbReference>
<dbReference type="OrthoDB" id="118633at2"/>
<dbReference type="GO" id="GO:0016747">
    <property type="term" value="F:acyltransferase activity, transferring groups other than amino-acyl groups"/>
    <property type="evidence" value="ECO:0007669"/>
    <property type="project" value="InterPro"/>
</dbReference>
<dbReference type="AlphaFoldDB" id="A0A4Y9RZG1"/>
<sequence>MDHRPSHRRLESDCPTGRLMSEARWTITHEAQLAGSDGEPLAMALAADLASRGLLRSQTHNWDDRITVATSADGRIVGVICWRLNKWNRAAFISLGGTAPTFRRQGAYRALFEALVSEIRANHAEVEHIDSGHHIDNAASAAMHKALGRKLDSLGYSFPISRTDLEGRP</sequence>
<dbReference type="InterPro" id="IPR000182">
    <property type="entry name" value="GNAT_dom"/>
</dbReference>
<evidence type="ECO:0000313" key="3">
    <source>
        <dbReference type="Proteomes" id="UP000298216"/>
    </source>
</evidence>
<proteinExistence type="predicted"/>
<dbReference type="PROSITE" id="PS51186">
    <property type="entry name" value="GNAT"/>
    <property type="match status" value="1"/>
</dbReference>
<dbReference type="Gene3D" id="3.40.630.30">
    <property type="match status" value="1"/>
</dbReference>
<dbReference type="Proteomes" id="UP000298216">
    <property type="component" value="Unassembled WGS sequence"/>
</dbReference>
<evidence type="ECO:0000313" key="2">
    <source>
        <dbReference type="EMBL" id="TFW14454.1"/>
    </source>
</evidence>
<gene>
    <name evidence="2" type="ORF">EGY25_04480</name>
</gene>
<reference evidence="2 3" key="1">
    <citation type="submission" date="2019-03" db="EMBL/GenBank/DDBJ databases">
        <title>Draft genome of Brevundimonas sp. a heavy metal resistant soil bacteria.</title>
        <authorList>
            <person name="Soto J."/>
        </authorList>
    </citation>
    <scope>NUCLEOTIDE SEQUENCE [LARGE SCALE GENOMIC DNA]</scope>
    <source>
        <strain evidence="2 3">B-10</strain>
    </source>
</reference>
<evidence type="ECO:0000259" key="1">
    <source>
        <dbReference type="PROSITE" id="PS51186"/>
    </source>
</evidence>
<dbReference type="SUPFAM" id="SSF55729">
    <property type="entry name" value="Acyl-CoA N-acyltransferases (Nat)"/>
    <property type="match status" value="1"/>
</dbReference>
<comment type="caution">
    <text evidence="2">The sequence shown here is derived from an EMBL/GenBank/DDBJ whole genome shotgun (WGS) entry which is preliminary data.</text>
</comment>
<dbReference type="InterPro" id="IPR016181">
    <property type="entry name" value="Acyl_CoA_acyltransferase"/>
</dbReference>